<protein>
    <recommendedName>
        <fullName evidence="3">Periplasmic binding protein-like II</fullName>
    </recommendedName>
</protein>
<reference evidence="1 2" key="1">
    <citation type="submission" date="2016-08" db="EMBL/GenBank/DDBJ databases">
        <title>A Parts List for Fungal Cellulosomes Revealed by Comparative Genomics.</title>
        <authorList>
            <consortium name="DOE Joint Genome Institute"/>
            <person name="Haitjema C.H."/>
            <person name="Gilmore S.P."/>
            <person name="Henske J.K."/>
            <person name="Solomon K.V."/>
            <person name="De Groot R."/>
            <person name="Kuo A."/>
            <person name="Mondo S.J."/>
            <person name="Salamov A.A."/>
            <person name="Labutti K."/>
            <person name="Zhao Z."/>
            <person name="Chiniquy J."/>
            <person name="Barry K."/>
            <person name="Brewer H.M."/>
            <person name="Purvine S.O."/>
            <person name="Wright A.T."/>
            <person name="Boxma B."/>
            <person name="Van Alen T."/>
            <person name="Hackstein J.H."/>
            <person name="Baker S.E."/>
            <person name="Grigoriev I.V."/>
            <person name="O'Malley M.A."/>
        </authorList>
    </citation>
    <scope>NUCLEOTIDE SEQUENCE [LARGE SCALE GENOMIC DNA]</scope>
    <source>
        <strain evidence="1 2">G1</strain>
    </source>
</reference>
<dbReference type="OrthoDB" id="2157358at2759"/>
<dbReference type="Proteomes" id="UP000193920">
    <property type="component" value="Unassembled WGS sequence"/>
</dbReference>
<name>A0A1Y2D3Y8_9FUNG</name>
<dbReference type="SUPFAM" id="SSF53850">
    <property type="entry name" value="Periplasmic binding protein-like II"/>
    <property type="match status" value="1"/>
</dbReference>
<evidence type="ECO:0000313" key="1">
    <source>
        <dbReference type="EMBL" id="ORY53973.1"/>
    </source>
</evidence>
<keyword evidence="2" id="KW-1185">Reference proteome</keyword>
<dbReference type="AlphaFoldDB" id="A0A1Y2D3Y8"/>
<dbReference type="EMBL" id="MCOG01000090">
    <property type="protein sequence ID" value="ORY53973.1"/>
    <property type="molecule type" value="Genomic_DNA"/>
</dbReference>
<organism evidence="1 2">
    <name type="scientific">Neocallimastix californiae</name>
    <dbReference type="NCBI Taxonomy" id="1754190"/>
    <lineage>
        <taxon>Eukaryota</taxon>
        <taxon>Fungi</taxon>
        <taxon>Fungi incertae sedis</taxon>
        <taxon>Chytridiomycota</taxon>
        <taxon>Chytridiomycota incertae sedis</taxon>
        <taxon>Neocallimastigomycetes</taxon>
        <taxon>Neocallimastigales</taxon>
        <taxon>Neocallimastigaceae</taxon>
        <taxon>Neocallimastix</taxon>
    </lineage>
</organism>
<sequence length="249" mass="28823">MNITKVLLKILKKFVCEKKIILNAIAQGNLHDLSIKTSIEKFNEYSENNNLNIYINLNLITSLNSTANVDNFGFMIETLLRNKKNKYDLYYFDYTYTPILGSYLLDLNDRIPNNLLKIFNSNVLLNECSIEDKLVGLPGYYAYSLFYSNEILLNKYNKTIPKTWNELVNTSKYILEQEKKLNNTDLIAYNGLFNDDEEGICSLYEFIYSCRESVNSPFPDLRSETAIKSLELIKYIKNEIASGIDILSI</sequence>
<proteinExistence type="predicted"/>
<comment type="caution">
    <text evidence="1">The sequence shown here is derived from an EMBL/GenBank/DDBJ whole genome shotgun (WGS) entry which is preliminary data.</text>
</comment>
<dbReference type="Gene3D" id="3.40.190.10">
    <property type="entry name" value="Periplasmic binding protein-like II"/>
    <property type="match status" value="1"/>
</dbReference>
<gene>
    <name evidence="1" type="ORF">LY90DRAFT_507997</name>
</gene>
<evidence type="ECO:0000313" key="2">
    <source>
        <dbReference type="Proteomes" id="UP000193920"/>
    </source>
</evidence>
<evidence type="ECO:0008006" key="3">
    <source>
        <dbReference type="Google" id="ProtNLM"/>
    </source>
</evidence>
<accession>A0A1Y2D3Y8</accession>